<protein>
    <submittedName>
        <fullName evidence="5">AraC-type DNA-binding protein</fullName>
    </submittedName>
</protein>
<dbReference type="InterPro" id="IPR009057">
    <property type="entry name" value="Homeodomain-like_sf"/>
</dbReference>
<dbReference type="Gene3D" id="2.60.120.10">
    <property type="entry name" value="Jelly Rolls"/>
    <property type="match status" value="1"/>
</dbReference>
<dbReference type="RefSeq" id="WP_078672666.1">
    <property type="nucleotide sequence ID" value="NZ_FUWZ01000006.1"/>
</dbReference>
<keyword evidence="1" id="KW-0805">Transcription regulation</keyword>
<feature type="domain" description="HTH araC/xylS-type" evidence="4">
    <location>
        <begin position="163"/>
        <end position="261"/>
    </location>
</feature>
<dbReference type="InterPro" id="IPR014710">
    <property type="entry name" value="RmlC-like_jellyroll"/>
</dbReference>
<dbReference type="InterPro" id="IPR003313">
    <property type="entry name" value="AraC-bd"/>
</dbReference>
<gene>
    <name evidence="5" type="ORF">SAMN04488128_106319</name>
</gene>
<keyword evidence="2 5" id="KW-0238">DNA-binding</keyword>
<dbReference type="SUPFAM" id="SSF51182">
    <property type="entry name" value="RmlC-like cupins"/>
    <property type="match status" value="1"/>
</dbReference>
<evidence type="ECO:0000259" key="4">
    <source>
        <dbReference type="PROSITE" id="PS01124"/>
    </source>
</evidence>
<dbReference type="EMBL" id="FUWZ01000006">
    <property type="protein sequence ID" value="SKA44053.1"/>
    <property type="molecule type" value="Genomic_DNA"/>
</dbReference>
<dbReference type="GO" id="GO:0003700">
    <property type="term" value="F:DNA-binding transcription factor activity"/>
    <property type="evidence" value="ECO:0007669"/>
    <property type="project" value="InterPro"/>
</dbReference>
<dbReference type="AlphaFoldDB" id="A0A1T4TUB4"/>
<sequence length="262" mass="30290">MDVFKKFRNEIDSNPEAIYVLNEPLENRFPMHCHDKSQILLVEGGIAYLNTHDKQYYIPAQHYVWIPPGVDHNIKFNSSSLVIHNIYFMDEEDASDPFYGRLSIYPVTGVVNEILQLSAAWRGDILPGSWQHEVLTTLKHILPHTSGQPFSILLPTTEDSRMQDILRYLHDNVSEPLMLPEVAAHFGHSVRNLTRLFKQTLNTSFLQYVKMLKMIRAMELLLQTEMNVSEVAYEVGYSGITAFSNTFQQMLNMRPSDFRLLK</sequence>
<dbReference type="GO" id="GO:0043565">
    <property type="term" value="F:sequence-specific DNA binding"/>
    <property type="evidence" value="ECO:0007669"/>
    <property type="project" value="InterPro"/>
</dbReference>
<evidence type="ECO:0000313" key="6">
    <source>
        <dbReference type="Proteomes" id="UP000190367"/>
    </source>
</evidence>
<dbReference type="OrthoDB" id="1266582at2"/>
<dbReference type="InterPro" id="IPR011051">
    <property type="entry name" value="RmlC_Cupin_sf"/>
</dbReference>
<name>A0A1T4TUB4_9BACT</name>
<accession>A0A1T4TUB4</accession>
<dbReference type="Proteomes" id="UP000190367">
    <property type="component" value="Unassembled WGS sequence"/>
</dbReference>
<dbReference type="InterPro" id="IPR018060">
    <property type="entry name" value="HTH_AraC"/>
</dbReference>
<keyword evidence="6" id="KW-1185">Reference proteome</keyword>
<dbReference type="PROSITE" id="PS01124">
    <property type="entry name" value="HTH_ARAC_FAMILY_2"/>
    <property type="match status" value="1"/>
</dbReference>
<dbReference type="Pfam" id="PF12833">
    <property type="entry name" value="HTH_18"/>
    <property type="match status" value="1"/>
</dbReference>
<dbReference type="PANTHER" id="PTHR11019">
    <property type="entry name" value="HTH-TYPE TRANSCRIPTIONAL REGULATOR NIMR"/>
    <property type="match status" value="1"/>
</dbReference>
<evidence type="ECO:0000313" key="5">
    <source>
        <dbReference type="EMBL" id="SKA44053.1"/>
    </source>
</evidence>
<organism evidence="5 6">
    <name type="scientific">Chitinophaga eiseniae</name>
    <dbReference type="NCBI Taxonomy" id="634771"/>
    <lineage>
        <taxon>Bacteria</taxon>
        <taxon>Pseudomonadati</taxon>
        <taxon>Bacteroidota</taxon>
        <taxon>Chitinophagia</taxon>
        <taxon>Chitinophagales</taxon>
        <taxon>Chitinophagaceae</taxon>
        <taxon>Chitinophaga</taxon>
    </lineage>
</organism>
<evidence type="ECO:0000256" key="2">
    <source>
        <dbReference type="ARBA" id="ARBA00023125"/>
    </source>
</evidence>
<dbReference type="STRING" id="634771.SAMN04488128_106319"/>
<proteinExistence type="predicted"/>
<dbReference type="SUPFAM" id="SSF46689">
    <property type="entry name" value="Homeodomain-like"/>
    <property type="match status" value="2"/>
</dbReference>
<reference evidence="6" key="1">
    <citation type="submission" date="2017-02" db="EMBL/GenBank/DDBJ databases">
        <authorList>
            <person name="Varghese N."/>
            <person name="Submissions S."/>
        </authorList>
    </citation>
    <scope>NUCLEOTIDE SEQUENCE [LARGE SCALE GENOMIC DNA]</scope>
    <source>
        <strain evidence="6">DSM 22224</strain>
    </source>
</reference>
<keyword evidence="3" id="KW-0804">Transcription</keyword>
<dbReference type="PANTHER" id="PTHR11019:SF159">
    <property type="entry name" value="TRANSCRIPTIONAL REGULATOR-RELATED"/>
    <property type="match status" value="1"/>
</dbReference>
<evidence type="ECO:0000256" key="1">
    <source>
        <dbReference type="ARBA" id="ARBA00023015"/>
    </source>
</evidence>
<dbReference type="SMART" id="SM00342">
    <property type="entry name" value="HTH_ARAC"/>
    <property type="match status" value="1"/>
</dbReference>
<dbReference type="Pfam" id="PF02311">
    <property type="entry name" value="AraC_binding"/>
    <property type="match status" value="1"/>
</dbReference>
<evidence type="ECO:0000256" key="3">
    <source>
        <dbReference type="ARBA" id="ARBA00023163"/>
    </source>
</evidence>
<dbReference type="Gene3D" id="1.10.10.60">
    <property type="entry name" value="Homeodomain-like"/>
    <property type="match status" value="2"/>
</dbReference>